<evidence type="ECO:0000313" key="3">
    <source>
        <dbReference type="EMBL" id="MDP9829860.1"/>
    </source>
</evidence>
<feature type="transmembrane region" description="Helical" evidence="2">
    <location>
        <begin position="411"/>
        <end position="437"/>
    </location>
</feature>
<feature type="transmembrane region" description="Helical" evidence="2">
    <location>
        <begin position="183"/>
        <end position="202"/>
    </location>
</feature>
<feature type="region of interest" description="Disordered" evidence="1">
    <location>
        <begin position="485"/>
        <end position="516"/>
    </location>
</feature>
<feature type="transmembrane region" description="Helical" evidence="2">
    <location>
        <begin position="385"/>
        <end position="404"/>
    </location>
</feature>
<organism evidence="3 4">
    <name type="scientific">Kineosporia succinea</name>
    <dbReference type="NCBI Taxonomy" id="84632"/>
    <lineage>
        <taxon>Bacteria</taxon>
        <taxon>Bacillati</taxon>
        <taxon>Actinomycetota</taxon>
        <taxon>Actinomycetes</taxon>
        <taxon>Kineosporiales</taxon>
        <taxon>Kineosporiaceae</taxon>
        <taxon>Kineosporia</taxon>
    </lineage>
</organism>
<keyword evidence="2" id="KW-0472">Membrane</keyword>
<name>A0ABT9PCG0_9ACTN</name>
<dbReference type="EMBL" id="JAUSQZ010000001">
    <property type="protein sequence ID" value="MDP9829860.1"/>
    <property type="molecule type" value="Genomic_DNA"/>
</dbReference>
<reference evidence="3 4" key="1">
    <citation type="submission" date="2023-07" db="EMBL/GenBank/DDBJ databases">
        <title>Sequencing the genomes of 1000 actinobacteria strains.</title>
        <authorList>
            <person name="Klenk H.-P."/>
        </authorList>
    </citation>
    <scope>NUCLEOTIDE SEQUENCE [LARGE SCALE GENOMIC DNA]</scope>
    <source>
        <strain evidence="3 4">DSM 44388</strain>
    </source>
</reference>
<sequence length="516" mass="53545">MSFARVQAVRRNTFAGGGALLAVAFVLLVLPAALGPSSATPPLGPRGSWPAWDLGLNPPDGLVIVALAGGYLLAAAGLWLGLRSGRAPTPKRVAQLSVLMTVLFVLVAPFGSADHLSYVAYGRIKALGGDPYLVPPDAWPGADAVIGSVEAPWEGTTSVYGPVATAVFDLVARLGGGDLRLTVWLWQLVVGAAFLLTGWLLYRLAPPELKSRVSLLWLLNPALAAVLVGGAHLDTLAAAGGVAGAALLILGRGPVVWVLAGAAFAVGAGTKMPYLAMAAAAWWAIRSRPVREVALVTGSAVVGGLLVLVPGHLWSGPHTYDQTQAASHYVSIASPWRSVVSLLEALIGSTARDLLPFLFAALALVIVAAASRLFRSAPVNESQSFGRALLVLSLAYPLAAPYVLPWYDAPLWVALVLADVPVVLLGLLVTRLAGLAISYVPGRADVPGSLPLDVMLGVRHVAGPLLVLGVLAWLFRASRRASAQRTSTNASATTVTPRTTMAALPMKPGVPQSHDH</sequence>
<evidence type="ECO:0000256" key="1">
    <source>
        <dbReference type="SAM" id="MobiDB-lite"/>
    </source>
</evidence>
<feature type="transmembrane region" description="Helical" evidence="2">
    <location>
        <begin position="256"/>
        <end position="281"/>
    </location>
</feature>
<feature type="compositionally biased region" description="Low complexity" evidence="1">
    <location>
        <begin position="485"/>
        <end position="494"/>
    </location>
</feature>
<accession>A0ABT9PCG0</accession>
<dbReference type="Pfam" id="PF26314">
    <property type="entry name" value="MptA_B_family"/>
    <property type="match status" value="1"/>
</dbReference>
<gene>
    <name evidence="3" type="ORF">J2S57_005609</name>
</gene>
<keyword evidence="4" id="KW-1185">Reference proteome</keyword>
<protein>
    <recommendedName>
        <fullName evidence="5">DUF2029 domain-containing protein</fullName>
    </recommendedName>
</protein>
<dbReference type="RefSeq" id="WP_307248482.1">
    <property type="nucleotide sequence ID" value="NZ_JAUSQZ010000001.1"/>
</dbReference>
<comment type="caution">
    <text evidence="3">The sequence shown here is derived from an EMBL/GenBank/DDBJ whole genome shotgun (WGS) entry which is preliminary data.</text>
</comment>
<feature type="transmembrane region" description="Helical" evidence="2">
    <location>
        <begin position="63"/>
        <end position="81"/>
    </location>
</feature>
<evidence type="ECO:0008006" key="5">
    <source>
        <dbReference type="Google" id="ProtNLM"/>
    </source>
</evidence>
<keyword evidence="2" id="KW-1133">Transmembrane helix</keyword>
<evidence type="ECO:0000313" key="4">
    <source>
        <dbReference type="Proteomes" id="UP001235712"/>
    </source>
</evidence>
<proteinExistence type="predicted"/>
<feature type="transmembrane region" description="Helical" evidence="2">
    <location>
        <begin position="293"/>
        <end position="314"/>
    </location>
</feature>
<dbReference type="Proteomes" id="UP001235712">
    <property type="component" value="Unassembled WGS sequence"/>
</dbReference>
<feature type="transmembrane region" description="Helical" evidence="2">
    <location>
        <begin position="93"/>
        <end position="111"/>
    </location>
</feature>
<keyword evidence="2" id="KW-0812">Transmembrane</keyword>
<evidence type="ECO:0000256" key="2">
    <source>
        <dbReference type="SAM" id="Phobius"/>
    </source>
</evidence>
<feature type="transmembrane region" description="Helical" evidence="2">
    <location>
        <begin position="354"/>
        <end position="373"/>
    </location>
</feature>
<feature type="transmembrane region" description="Helical" evidence="2">
    <location>
        <begin position="326"/>
        <end position="347"/>
    </location>
</feature>
<feature type="transmembrane region" description="Helical" evidence="2">
    <location>
        <begin position="457"/>
        <end position="475"/>
    </location>
</feature>